<organism evidence="3 4">
    <name type="scientific">Geothermobacter ehrlichii</name>
    <dbReference type="NCBI Taxonomy" id="213224"/>
    <lineage>
        <taxon>Bacteria</taxon>
        <taxon>Pseudomonadati</taxon>
        <taxon>Thermodesulfobacteriota</taxon>
        <taxon>Desulfuromonadia</taxon>
        <taxon>Desulfuromonadales</taxon>
        <taxon>Geothermobacteraceae</taxon>
        <taxon>Geothermobacter</taxon>
    </lineage>
</organism>
<feature type="region of interest" description="Disordered" evidence="1">
    <location>
        <begin position="1"/>
        <end position="47"/>
    </location>
</feature>
<dbReference type="CDD" id="cd05403">
    <property type="entry name" value="NT_KNTase_like"/>
    <property type="match status" value="1"/>
</dbReference>
<feature type="domain" description="Polymerase beta nucleotidyltransferase" evidence="2">
    <location>
        <begin position="88"/>
        <end position="144"/>
    </location>
</feature>
<dbReference type="Pfam" id="PF18765">
    <property type="entry name" value="Polbeta"/>
    <property type="match status" value="1"/>
</dbReference>
<dbReference type="Gene3D" id="3.30.460.10">
    <property type="entry name" value="Beta Polymerase, domain 2"/>
    <property type="match status" value="1"/>
</dbReference>
<reference evidence="3 4" key="1">
    <citation type="submission" date="2019-07" db="EMBL/GenBank/DDBJ databases">
        <title>Genomic Encyclopedia of Type Strains, Phase IV (KMG-IV): sequencing the most valuable type-strain genomes for metagenomic binning, comparative biology and taxonomic classification.</title>
        <authorList>
            <person name="Goeker M."/>
        </authorList>
    </citation>
    <scope>NUCLEOTIDE SEQUENCE [LARGE SCALE GENOMIC DNA]</scope>
    <source>
        <strain evidence="3 4">SS015</strain>
    </source>
</reference>
<dbReference type="GO" id="GO:0016740">
    <property type="term" value="F:transferase activity"/>
    <property type="evidence" value="ECO:0007669"/>
    <property type="project" value="UniProtKB-KW"/>
</dbReference>
<dbReference type="SUPFAM" id="SSF81301">
    <property type="entry name" value="Nucleotidyltransferase"/>
    <property type="match status" value="1"/>
</dbReference>
<dbReference type="AlphaFoldDB" id="A0A5D3WLG9"/>
<feature type="compositionally biased region" description="Basic residues" evidence="1">
    <location>
        <begin position="22"/>
        <end position="34"/>
    </location>
</feature>
<evidence type="ECO:0000313" key="3">
    <source>
        <dbReference type="EMBL" id="TYO99952.1"/>
    </source>
</evidence>
<keyword evidence="4" id="KW-1185">Reference proteome</keyword>
<protein>
    <submittedName>
        <fullName evidence="3">Nucleotidyltransferase-like protein</fullName>
    </submittedName>
</protein>
<gene>
    <name evidence="3" type="ORF">EDC39_101112</name>
</gene>
<evidence type="ECO:0000259" key="2">
    <source>
        <dbReference type="Pfam" id="PF18765"/>
    </source>
</evidence>
<dbReference type="InterPro" id="IPR043519">
    <property type="entry name" value="NT_sf"/>
</dbReference>
<sequence>MTGKTRPSARPVLFDRPLSRCHSGRRPLRSHHQRTGPASPGRGTSHLRRNPQAYRIVKILDKSRPAVSLLDYSMTDIVDRLRQALELPEVEAAYLFGSLVRGKVHAWSDIDLLVVANVDLPFVERPKHFSALLEQLPFALDLWSTPRRNSPNFLPAKRDSGKVFGKTTYASGDNYLCTSRPVARPSLPGCVGGGIVTPKKRSRKLFHNRNRREETAPEIGSSALFQFTQLR</sequence>
<proteinExistence type="predicted"/>
<keyword evidence="3" id="KW-0808">Transferase</keyword>
<accession>A0A5D3WLG9</accession>
<name>A0A5D3WLG9_9BACT</name>
<evidence type="ECO:0000256" key="1">
    <source>
        <dbReference type="SAM" id="MobiDB-lite"/>
    </source>
</evidence>
<comment type="caution">
    <text evidence="3">The sequence shown here is derived from an EMBL/GenBank/DDBJ whole genome shotgun (WGS) entry which is preliminary data.</text>
</comment>
<dbReference type="InterPro" id="IPR041633">
    <property type="entry name" value="Polbeta"/>
</dbReference>
<evidence type="ECO:0000313" key="4">
    <source>
        <dbReference type="Proteomes" id="UP000324159"/>
    </source>
</evidence>
<dbReference type="EMBL" id="VNIB01000001">
    <property type="protein sequence ID" value="TYO99952.1"/>
    <property type="molecule type" value="Genomic_DNA"/>
</dbReference>
<dbReference type="Proteomes" id="UP000324159">
    <property type="component" value="Unassembled WGS sequence"/>
</dbReference>